<evidence type="ECO:0000256" key="5">
    <source>
        <dbReference type="ARBA" id="ARBA00023180"/>
    </source>
</evidence>
<keyword evidence="7" id="KW-0245">EGF-like domain</keyword>
<keyword evidence="3 8" id="KW-1133">Transmembrane helix</keyword>
<feature type="domain" description="GH16" evidence="10">
    <location>
        <begin position="60"/>
        <end position="483"/>
    </location>
</feature>
<dbReference type="AlphaFoldDB" id="A0A9K3M798"/>
<keyword evidence="4 8" id="KW-0472">Membrane</keyword>
<feature type="transmembrane region" description="Helical" evidence="8">
    <location>
        <begin position="584"/>
        <end position="604"/>
    </location>
</feature>
<keyword evidence="7" id="KW-1015">Disulfide bond</keyword>
<keyword evidence="12" id="KW-1185">Reference proteome</keyword>
<evidence type="ECO:0000256" key="2">
    <source>
        <dbReference type="ARBA" id="ARBA00022692"/>
    </source>
</evidence>
<dbReference type="Proteomes" id="UP000693970">
    <property type="component" value="Unassembled WGS sequence"/>
</dbReference>
<dbReference type="GO" id="GO:0015926">
    <property type="term" value="F:glucosidase activity"/>
    <property type="evidence" value="ECO:0007669"/>
    <property type="project" value="TreeGrafter"/>
</dbReference>
<dbReference type="GO" id="GO:0006078">
    <property type="term" value="P:(1-&gt;6)-beta-D-glucan biosynthetic process"/>
    <property type="evidence" value="ECO:0007669"/>
    <property type="project" value="TreeGrafter"/>
</dbReference>
<dbReference type="InterPro" id="IPR000742">
    <property type="entry name" value="EGF"/>
</dbReference>
<evidence type="ECO:0000259" key="9">
    <source>
        <dbReference type="PROSITE" id="PS50026"/>
    </source>
</evidence>
<comment type="caution">
    <text evidence="7">Lacks conserved residue(s) required for the propagation of feature annotation.</text>
</comment>
<accession>A0A9K3M798</accession>
<evidence type="ECO:0000256" key="4">
    <source>
        <dbReference type="ARBA" id="ARBA00023136"/>
    </source>
</evidence>
<evidence type="ECO:0000256" key="6">
    <source>
        <dbReference type="ARBA" id="ARBA00023316"/>
    </source>
</evidence>
<keyword evidence="6" id="KW-0961">Cell wall biogenesis/degradation</keyword>
<dbReference type="EMBL" id="JAGRRH010000001">
    <property type="protein sequence ID" value="KAG7374928.1"/>
    <property type="molecule type" value="Genomic_DNA"/>
</dbReference>
<comment type="subcellular location">
    <subcellularLocation>
        <location evidence="1">Membrane</location>
        <topology evidence="1">Single-pass membrane protein</topology>
    </subcellularLocation>
</comment>
<reference evidence="11" key="2">
    <citation type="submission" date="2021-04" db="EMBL/GenBank/DDBJ databases">
        <authorList>
            <person name="Podell S."/>
        </authorList>
    </citation>
    <scope>NUCLEOTIDE SEQUENCE</scope>
    <source>
        <strain evidence="11">Hildebrandi</strain>
    </source>
</reference>
<dbReference type="GO" id="GO:0005789">
    <property type="term" value="C:endoplasmic reticulum membrane"/>
    <property type="evidence" value="ECO:0007669"/>
    <property type="project" value="TreeGrafter"/>
</dbReference>
<evidence type="ECO:0000313" key="12">
    <source>
        <dbReference type="Proteomes" id="UP000693970"/>
    </source>
</evidence>
<keyword evidence="5" id="KW-0325">Glycoprotein</keyword>
<dbReference type="PANTHER" id="PTHR31361">
    <property type="entry name" value="BETA-GLUCAN SYNTHESIS-ASSOCIATED PROTEIN KRE6-RELATED"/>
    <property type="match status" value="1"/>
</dbReference>
<protein>
    <submittedName>
        <fullName evidence="11">Beta-glucan synthesis-associated SKN1 domain containing protein</fullName>
    </submittedName>
</protein>
<dbReference type="InterPro" id="IPR002049">
    <property type="entry name" value="LE_dom"/>
</dbReference>
<gene>
    <name evidence="11" type="ORF">IV203_014023</name>
</gene>
<evidence type="ECO:0000256" key="1">
    <source>
        <dbReference type="ARBA" id="ARBA00004167"/>
    </source>
</evidence>
<dbReference type="GO" id="GO:0005886">
    <property type="term" value="C:plasma membrane"/>
    <property type="evidence" value="ECO:0007669"/>
    <property type="project" value="TreeGrafter"/>
</dbReference>
<evidence type="ECO:0000259" key="10">
    <source>
        <dbReference type="PROSITE" id="PS51762"/>
    </source>
</evidence>
<dbReference type="InterPro" id="IPR000757">
    <property type="entry name" value="Beta-glucanase-like"/>
</dbReference>
<evidence type="ECO:0000313" key="11">
    <source>
        <dbReference type="EMBL" id="KAG7374928.1"/>
    </source>
</evidence>
<keyword evidence="2 8" id="KW-0812">Transmembrane</keyword>
<dbReference type="PANTHER" id="PTHR31361:SF1">
    <property type="entry name" value="BETA-GLUCAN SYNTHESIS-ASSOCIATED PROTEIN KRE6-RELATED"/>
    <property type="match status" value="1"/>
</dbReference>
<feature type="domain" description="EGF-like" evidence="9">
    <location>
        <begin position="526"/>
        <end position="562"/>
    </location>
</feature>
<dbReference type="CDD" id="cd00055">
    <property type="entry name" value="EGF_Lam"/>
    <property type="match status" value="1"/>
</dbReference>
<comment type="caution">
    <text evidence="11">The sequence shown here is derived from an EMBL/GenBank/DDBJ whole genome shotgun (WGS) entry which is preliminary data.</text>
</comment>
<reference evidence="11" key="1">
    <citation type="journal article" date="2021" name="Sci. Rep.">
        <title>Diploid genomic architecture of Nitzschia inconspicua, an elite biomass production diatom.</title>
        <authorList>
            <person name="Oliver A."/>
            <person name="Podell S."/>
            <person name="Pinowska A."/>
            <person name="Traller J.C."/>
            <person name="Smith S.R."/>
            <person name="McClure R."/>
            <person name="Beliaev A."/>
            <person name="Bohutskyi P."/>
            <person name="Hill E.A."/>
            <person name="Rabines A."/>
            <person name="Zheng H."/>
            <person name="Allen L.Z."/>
            <person name="Kuo A."/>
            <person name="Grigoriev I.V."/>
            <person name="Allen A.E."/>
            <person name="Hazlebeck D."/>
            <person name="Allen E.E."/>
        </authorList>
    </citation>
    <scope>NUCLEOTIDE SEQUENCE</scope>
    <source>
        <strain evidence="11">Hildebrandi</strain>
    </source>
</reference>
<feature type="disulfide bond" evidence="7">
    <location>
        <begin position="552"/>
        <end position="561"/>
    </location>
</feature>
<organism evidence="11 12">
    <name type="scientific">Nitzschia inconspicua</name>
    <dbReference type="NCBI Taxonomy" id="303405"/>
    <lineage>
        <taxon>Eukaryota</taxon>
        <taxon>Sar</taxon>
        <taxon>Stramenopiles</taxon>
        <taxon>Ochrophyta</taxon>
        <taxon>Bacillariophyta</taxon>
        <taxon>Bacillariophyceae</taxon>
        <taxon>Bacillariophycidae</taxon>
        <taxon>Bacillariales</taxon>
        <taxon>Bacillariaceae</taxon>
        <taxon>Nitzschia</taxon>
    </lineage>
</organism>
<evidence type="ECO:0000256" key="7">
    <source>
        <dbReference type="PROSITE-ProRule" id="PRU00076"/>
    </source>
</evidence>
<dbReference type="GO" id="GO:0071555">
    <property type="term" value="P:cell wall organization"/>
    <property type="evidence" value="ECO:0007669"/>
    <property type="project" value="UniProtKB-KW"/>
</dbReference>
<sequence length="636" mass="72305">MPIGIDTKIIMSYANYAILLVLLMVHNDVITEAKTSTKHNPIMDDGEWSKINGFFEKENSPWIDPDTPLDARKIKSSPVAGFSKDEEREFHLVFSDEFETDGRTMHDGRDPRWTALHQDDLTNNPLHWYSHDAVKTSNGVLNITLDVNPEIFTYTDRSQGNTDNGKKRKTFNITKEFRSGMVQSWNKFCFIGGIIEISAKMPGDPRTGGLWPAMWMMGNLARATYLDTTDHMWPFSTNVCNEQTRYSQEINACNDNPGYGLQPNRGRGAPEVDFFEVMYMDVFPSPLLSASLQIAPGKAKQRPWLGQMPNVTWYKPILANGGSLNEFFFGAYTWDPNVTMAYQTDTVSVNFWLDESFYERPHIFRIEWEPPVEHMKDSPTALSRGGYIKWFIDDKLICAMFGDDLQAVSETEIPSEPMYIIFNQALSKDWGFPDAYFLNCKKKCWSCLDPECRKCALPRNFCEKNIPASFEIDYVRVYQDKKDDRHILGCSPPSRPTKEWIEGHNERYILWESPEGSKPLQDIQRGGADCTDVANCGGSERGYCDDDFGCLCKPGFTGPRCLAPYLDAKMDMYDEVYPPPAKHMWRTIVVAGVAVLLAAFLGLVGCRKLQRRRAGYSSIPSQSFSDNSTNGITLNI</sequence>
<dbReference type="InterPro" id="IPR005629">
    <property type="entry name" value="Skn1/Kre6/Sbg1"/>
</dbReference>
<dbReference type="Pfam" id="PF03935">
    <property type="entry name" value="SKN1_KRE6_Sbg1"/>
    <property type="match status" value="2"/>
</dbReference>
<evidence type="ECO:0000256" key="8">
    <source>
        <dbReference type="SAM" id="Phobius"/>
    </source>
</evidence>
<proteinExistence type="predicted"/>
<name>A0A9K3M798_9STRA</name>
<dbReference type="OrthoDB" id="412647at2759"/>
<evidence type="ECO:0000256" key="3">
    <source>
        <dbReference type="ARBA" id="ARBA00022989"/>
    </source>
</evidence>
<dbReference type="PROSITE" id="PS00022">
    <property type="entry name" value="EGF_1"/>
    <property type="match status" value="1"/>
</dbReference>
<dbReference type="PROSITE" id="PS50026">
    <property type="entry name" value="EGF_3"/>
    <property type="match status" value="1"/>
</dbReference>
<dbReference type="PROSITE" id="PS01186">
    <property type="entry name" value="EGF_2"/>
    <property type="match status" value="1"/>
</dbReference>
<dbReference type="PROSITE" id="PS51762">
    <property type="entry name" value="GH16_2"/>
    <property type="match status" value="1"/>
</dbReference>